<evidence type="ECO:0000313" key="2">
    <source>
        <dbReference type="Proteomes" id="UP000194267"/>
    </source>
</evidence>
<proteinExistence type="predicted"/>
<gene>
    <name evidence="1" type="ORF">A6D92_13215</name>
</gene>
<reference evidence="2" key="1">
    <citation type="submission" date="2016-04" db="EMBL/GenBank/DDBJ databases">
        <authorList>
            <person name="Antunes L.P."/>
            <person name="Martins L.F."/>
            <person name="Pereira R.V."/>
            <person name="Thomas A.M."/>
            <person name="Barbosa D."/>
            <person name="Nascimento L."/>
            <person name="Silva G.M."/>
            <person name="Condomitti G.W."/>
            <person name="Digiampietri L.A."/>
            <person name="Lombardi K.C."/>
            <person name="Ramos P.L."/>
            <person name="Quaggio R.B."/>
            <person name="Oliveira J.C."/>
            <person name="Pascon R.C."/>
            <person name="Cruz J.B."/>
            <person name="Silva A.M."/>
            <person name="Setubal J.C."/>
        </authorList>
    </citation>
    <scope>NUCLEOTIDE SEQUENCE [LARGE SCALE GENOMIC DNA]</scope>
</reference>
<accession>A0A1Y2T2U4</accession>
<evidence type="ECO:0000313" key="1">
    <source>
        <dbReference type="EMBL" id="OTA40791.1"/>
    </source>
</evidence>
<comment type="caution">
    <text evidence="1">The sequence shown here is derived from an EMBL/GenBank/DDBJ whole genome shotgun (WGS) entry which is preliminary data.</text>
</comment>
<name>A0A1Y2T2U4_SYMTR</name>
<dbReference type="Proteomes" id="UP000194267">
    <property type="component" value="Unassembled WGS sequence"/>
</dbReference>
<protein>
    <submittedName>
        <fullName evidence="1">Uncharacterized protein</fullName>
    </submittedName>
</protein>
<dbReference type="EMBL" id="LWLV01001176">
    <property type="protein sequence ID" value="OTA40791.1"/>
    <property type="molecule type" value="Genomic_DNA"/>
</dbReference>
<organism evidence="1 2">
    <name type="scientific">Symbiobacterium thermophilum</name>
    <dbReference type="NCBI Taxonomy" id="2734"/>
    <lineage>
        <taxon>Bacteria</taxon>
        <taxon>Bacillati</taxon>
        <taxon>Bacillota</taxon>
        <taxon>Clostridia</taxon>
        <taxon>Eubacteriales</taxon>
        <taxon>Symbiobacteriaceae</taxon>
        <taxon>Symbiobacterium</taxon>
    </lineage>
</organism>
<dbReference type="AlphaFoldDB" id="A0A1Y2T2U4"/>
<sequence>MSSCAEARSRSSSSWALRISICAAWSCSAAKARFTSWWFWAAASATEACPATACQSACASAFSSVGSVKAMATTPMARPV</sequence>